<feature type="transmembrane region" description="Helical" evidence="9">
    <location>
        <begin position="359"/>
        <end position="382"/>
    </location>
</feature>
<dbReference type="InterPro" id="IPR045175">
    <property type="entry name" value="M28_fam"/>
</dbReference>
<feature type="transmembrane region" description="Helical" evidence="9">
    <location>
        <begin position="402"/>
        <end position="422"/>
    </location>
</feature>
<evidence type="ECO:0000256" key="6">
    <source>
        <dbReference type="ARBA" id="ARBA00022989"/>
    </source>
</evidence>
<accession>A0A2A2G7E1</accession>
<gene>
    <name evidence="11" type="ORF">CK503_14660</name>
</gene>
<evidence type="ECO:0000256" key="2">
    <source>
        <dbReference type="ARBA" id="ARBA00004128"/>
    </source>
</evidence>
<evidence type="ECO:0000259" key="10">
    <source>
        <dbReference type="Pfam" id="PF04389"/>
    </source>
</evidence>
<dbReference type="GO" id="GO:0005774">
    <property type="term" value="C:vacuolar membrane"/>
    <property type="evidence" value="ECO:0007669"/>
    <property type="project" value="UniProtKB-SubCell"/>
</dbReference>
<evidence type="ECO:0000313" key="11">
    <source>
        <dbReference type="EMBL" id="PAU92924.1"/>
    </source>
</evidence>
<dbReference type="Pfam" id="PF04389">
    <property type="entry name" value="Peptidase_M28"/>
    <property type="match status" value="1"/>
</dbReference>
<proteinExistence type="inferred from homology"/>
<dbReference type="AlphaFoldDB" id="A0A2A2G7E1"/>
<feature type="transmembrane region" description="Helical" evidence="9">
    <location>
        <begin position="542"/>
        <end position="564"/>
    </location>
</feature>
<dbReference type="Gene3D" id="3.40.630.10">
    <property type="entry name" value="Zn peptidases"/>
    <property type="match status" value="1"/>
</dbReference>
<keyword evidence="6 9" id="KW-1133">Transmembrane helix</keyword>
<feature type="transmembrane region" description="Helical" evidence="9">
    <location>
        <begin position="431"/>
        <end position="449"/>
    </location>
</feature>
<dbReference type="GO" id="GO:0006508">
    <property type="term" value="P:proteolysis"/>
    <property type="evidence" value="ECO:0007669"/>
    <property type="project" value="InterPro"/>
</dbReference>
<dbReference type="GO" id="GO:0008235">
    <property type="term" value="F:metalloexopeptidase activity"/>
    <property type="evidence" value="ECO:0007669"/>
    <property type="project" value="InterPro"/>
</dbReference>
<evidence type="ECO:0000313" key="12">
    <source>
        <dbReference type="Proteomes" id="UP000218831"/>
    </source>
</evidence>
<dbReference type="InterPro" id="IPR007484">
    <property type="entry name" value="Peptidase_M28"/>
</dbReference>
<evidence type="ECO:0000256" key="9">
    <source>
        <dbReference type="SAM" id="Phobius"/>
    </source>
</evidence>
<comment type="similarity">
    <text evidence="3">Belongs to the peptidase M28 family.</text>
</comment>
<evidence type="ECO:0000256" key="1">
    <source>
        <dbReference type="ARBA" id="ARBA00003273"/>
    </source>
</evidence>
<keyword evidence="7" id="KW-0325">Glycoprotein</keyword>
<dbReference type="RefSeq" id="WP_095607580.1">
    <property type="nucleotide sequence ID" value="NZ_NSKE01000012.1"/>
</dbReference>
<sequence>MDTFKYQLPLAFVLIFAIWFSSYVIQPPEPKPESSPATEFSAERAFEHIEALAQSPHPLGTPANDSARTYIMDKLRELGLKPMVQSGIGIGSSFDRGLVGNTENIIAKINGSNPQRTILLMAHYDSKPNTLGAGDDASGVAAILESIRAIKSKKESLQNNVWILLTDGEERGLLGAELFADEFEELQEIDLVLNFESRGSSGPSMMFETSENNGHLIPHFARATPYPVANSLMYTVYKLLPNDTDLSVTKRAGLDGLNFAFTEDFLHYHTMLDTPENLSLASVQHHGSNLLGSIKHFGNTNFDQQSETEFVYFNNATGGLIYYPSGWSFPLAIVTTLLFIAFLIYLFRTKQITIGRYLGSLLLFLLTITIGALITYLGWQVFKTLHPHYQWIIQGEAYNHTWYFWGFSLLNAGLFIGIYSWVQNKLSTQQLISGPFTIWIILSLVTAWYLPTAAYIFTWPALMGLAGWIILGDDLTTYSWKSVIVLAVAFFWGLFIISPYIRLVQVMLTTEMLAVSMVVLGLLIGLSWPLVWQIIKNHKYKWASGFTAIAITCFVIASFTSGFGTTYKKQNSINFVQNLDSETAYWVSRDPQADEWTKQFLSDNYHKGVPAKISIPFGNNALYQKASPLDISQPQFEILSDSSSETQRHLTLQMNAHRGIAMKMNWDPSSTITEIAIEGKSIFDAENMGQYLYYFHDFTEAVELSFSFQKSAKLPSFQFTFVDPGLPTQLLDSFQPRPDHMIPAPYSVLSSDATIWETEVNINEILSQDE</sequence>
<comment type="subcellular location">
    <subcellularLocation>
        <location evidence="2">Vacuole membrane</location>
        <topology evidence="2">Multi-pass membrane protein</topology>
    </subcellularLocation>
</comment>
<evidence type="ECO:0000256" key="8">
    <source>
        <dbReference type="ARBA" id="ARBA00031512"/>
    </source>
</evidence>
<evidence type="ECO:0000256" key="4">
    <source>
        <dbReference type="ARBA" id="ARBA00017435"/>
    </source>
</evidence>
<dbReference type="Proteomes" id="UP000218831">
    <property type="component" value="Unassembled WGS sequence"/>
</dbReference>
<dbReference type="EMBL" id="NSKE01000012">
    <property type="protein sequence ID" value="PAU92924.1"/>
    <property type="molecule type" value="Genomic_DNA"/>
</dbReference>
<keyword evidence="9" id="KW-0472">Membrane</keyword>
<dbReference type="PANTHER" id="PTHR12147">
    <property type="entry name" value="METALLOPEPTIDASE M28 FAMILY MEMBER"/>
    <property type="match status" value="1"/>
</dbReference>
<dbReference type="SUPFAM" id="SSF53187">
    <property type="entry name" value="Zn-dependent exopeptidases"/>
    <property type="match status" value="1"/>
</dbReference>
<evidence type="ECO:0000256" key="5">
    <source>
        <dbReference type="ARBA" id="ARBA00022554"/>
    </source>
</evidence>
<comment type="caution">
    <text evidence="11">The sequence shown here is derived from an EMBL/GenBank/DDBJ whole genome shotgun (WGS) entry which is preliminary data.</text>
</comment>
<dbReference type="PANTHER" id="PTHR12147:SF58">
    <property type="entry name" value="VACUOLAR MEMBRANE PROTEASE"/>
    <property type="match status" value="1"/>
</dbReference>
<feature type="domain" description="Peptidase M28" evidence="10">
    <location>
        <begin position="104"/>
        <end position="291"/>
    </location>
</feature>
<keyword evidence="5" id="KW-0926">Vacuole</keyword>
<keyword evidence="12" id="KW-1185">Reference proteome</keyword>
<dbReference type="OrthoDB" id="9778250at2"/>
<keyword evidence="9" id="KW-0812">Transmembrane</keyword>
<feature type="transmembrane region" description="Helical" evidence="9">
    <location>
        <begin position="483"/>
        <end position="501"/>
    </location>
</feature>
<evidence type="ECO:0000256" key="3">
    <source>
        <dbReference type="ARBA" id="ARBA00010918"/>
    </source>
</evidence>
<feature type="transmembrane region" description="Helical" evidence="9">
    <location>
        <begin position="327"/>
        <end position="347"/>
    </location>
</feature>
<feature type="transmembrane region" description="Helical" evidence="9">
    <location>
        <begin position="513"/>
        <end position="535"/>
    </location>
</feature>
<name>A0A2A2G7E1_9BACT</name>
<evidence type="ECO:0000256" key="7">
    <source>
        <dbReference type="ARBA" id="ARBA00023180"/>
    </source>
</evidence>
<protein>
    <recommendedName>
        <fullName evidence="4">Vacuolar membrane protease</fullName>
    </recommendedName>
    <alternativeName>
        <fullName evidence="8">FXNA-related family protease 1</fullName>
    </alternativeName>
</protein>
<organism evidence="11 12">
    <name type="scientific">Fodinibius salipaludis</name>
    <dbReference type="NCBI Taxonomy" id="2032627"/>
    <lineage>
        <taxon>Bacteria</taxon>
        <taxon>Pseudomonadati</taxon>
        <taxon>Balneolota</taxon>
        <taxon>Balneolia</taxon>
        <taxon>Balneolales</taxon>
        <taxon>Balneolaceae</taxon>
        <taxon>Fodinibius</taxon>
    </lineage>
</organism>
<reference evidence="11 12" key="1">
    <citation type="submission" date="2017-08" db="EMBL/GenBank/DDBJ databases">
        <title>Aliifodinibius alkalisoli sp. nov., isolated from saline alkaline soil.</title>
        <authorList>
            <person name="Liu D."/>
            <person name="Zhang G."/>
        </authorList>
    </citation>
    <scope>NUCLEOTIDE SEQUENCE [LARGE SCALE GENOMIC DNA]</scope>
    <source>
        <strain evidence="11 12">WN023</strain>
    </source>
</reference>
<comment type="function">
    <text evidence="1">May be involved in vacuolar sorting and osmoregulation.</text>
</comment>